<reference evidence="3" key="1">
    <citation type="journal article" date="2019" name="Int. J. Syst. Evol. Microbiol.">
        <title>The Global Catalogue of Microorganisms (GCM) 10K type strain sequencing project: providing services to taxonomists for standard genome sequencing and annotation.</title>
        <authorList>
            <consortium name="The Broad Institute Genomics Platform"/>
            <consortium name="The Broad Institute Genome Sequencing Center for Infectious Disease"/>
            <person name="Wu L."/>
            <person name="Ma J."/>
        </authorList>
    </citation>
    <scope>NUCLEOTIDE SEQUENCE [LARGE SCALE GENOMIC DNA]</scope>
    <source>
        <strain evidence="3">JCM 9373</strain>
    </source>
</reference>
<gene>
    <name evidence="2" type="ORF">GCM10010466_01130</name>
</gene>
<organism evidence="2 3">
    <name type="scientific">Planomonospora alba</name>
    <dbReference type="NCBI Taxonomy" id="161354"/>
    <lineage>
        <taxon>Bacteria</taxon>
        <taxon>Bacillati</taxon>
        <taxon>Actinomycetota</taxon>
        <taxon>Actinomycetes</taxon>
        <taxon>Streptosporangiales</taxon>
        <taxon>Streptosporangiaceae</taxon>
        <taxon>Planomonospora</taxon>
    </lineage>
</organism>
<evidence type="ECO:0000313" key="3">
    <source>
        <dbReference type="Proteomes" id="UP001500320"/>
    </source>
</evidence>
<dbReference type="EMBL" id="BAAAUT010000001">
    <property type="protein sequence ID" value="GAA3113806.1"/>
    <property type="molecule type" value="Genomic_DNA"/>
</dbReference>
<dbReference type="RefSeq" id="WP_344854630.1">
    <property type="nucleotide sequence ID" value="NZ_BAAAUT010000001.1"/>
</dbReference>
<evidence type="ECO:0000256" key="1">
    <source>
        <dbReference type="SAM" id="SignalP"/>
    </source>
</evidence>
<proteinExistence type="predicted"/>
<keyword evidence="1" id="KW-0732">Signal</keyword>
<feature type="chain" id="PRO_5045313641" evidence="1">
    <location>
        <begin position="29"/>
        <end position="174"/>
    </location>
</feature>
<feature type="signal peptide" evidence="1">
    <location>
        <begin position="1"/>
        <end position="28"/>
    </location>
</feature>
<keyword evidence="3" id="KW-1185">Reference proteome</keyword>
<name>A0ABP6ML67_9ACTN</name>
<dbReference type="Proteomes" id="UP001500320">
    <property type="component" value="Unassembled WGS sequence"/>
</dbReference>
<protein>
    <submittedName>
        <fullName evidence="2">Uncharacterized protein</fullName>
    </submittedName>
</protein>
<accession>A0ABP6ML67</accession>
<comment type="caution">
    <text evidence="2">The sequence shown here is derived from an EMBL/GenBank/DDBJ whole genome shotgun (WGS) entry which is preliminary data.</text>
</comment>
<evidence type="ECO:0000313" key="2">
    <source>
        <dbReference type="EMBL" id="GAA3113806.1"/>
    </source>
</evidence>
<sequence>MKRSLMAAAAAFSVTLAAATATASAAQAADVPDFPAPKVFGTSFQRDPGHDFTKRVHSRKDGVLRGWITHVSGSTAEYEPIKWKRAEYAEGYFVGPPEGDVTAYASPVARNVVYLSAHGCGRARTDTTVSPRTGLGTERCSRAALLRNAGKHRTPALITVYKGKIVKFQEIYTP</sequence>